<evidence type="ECO:0000313" key="2">
    <source>
        <dbReference type="Proteomes" id="UP000267029"/>
    </source>
</evidence>
<reference evidence="1 2" key="1">
    <citation type="submission" date="2018-10" db="EMBL/GenBank/DDBJ databases">
        <authorList>
            <consortium name="Pathogen Informatics"/>
        </authorList>
    </citation>
    <scope>NUCLEOTIDE SEQUENCE [LARGE SCALE GENOMIC DNA]</scope>
</reference>
<protein>
    <submittedName>
        <fullName evidence="1">Uncharacterized protein</fullName>
    </submittedName>
</protein>
<keyword evidence="2" id="KW-1185">Reference proteome</keyword>
<proteinExistence type="predicted"/>
<dbReference type="AlphaFoldDB" id="A0A158QU48"/>
<dbReference type="EMBL" id="UXSR01005210">
    <property type="protein sequence ID" value="VDD79743.1"/>
    <property type="molecule type" value="Genomic_DNA"/>
</dbReference>
<evidence type="ECO:0000313" key="1">
    <source>
        <dbReference type="EMBL" id="VDD79743.1"/>
    </source>
</evidence>
<name>A0A158QU48_MESCO</name>
<sequence length="143" mass="15908">MLCLQSKQSKYDVVIQFIYILLEEFSGVEDQSNFGLRWSGNGGAWLLGLGQTPQQWAVECVKGGRGQREPGCTKAPMSAARADIARRQMARLIDTRHECKREEQTVGIGNLSHCDHVVLSPVHLPRLPAHIHRVIGTGDRYTG</sequence>
<dbReference type="Proteomes" id="UP000267029">
    <property type="component" value="Unassembled WGS sequence"/>
</dbReference>
<accession>A0A158QU48</accession>
<organism evidence="1 2">
    <name type="scientific">Mesocestoides corti</name>
    <name type="common">Flatworm</name>
    <dbReference type="NCBI Taxonomy" id="53468"/>
    <lineage>
        <taxon>Eukaryota</taxon>
        <taxon>Metazoa</taxon>
        <taxon>Spiralia</taxon>
        <taxon>Lophotrochozoa</taxon>
        <taxon>Platyhelminthes</taxon>
        <taxon>Cestoda</taxon>
        <taxon>Eucestoda</taxon>
        <taxon>Cyclophyllidea</taxon>
        <taxon>Mesocestoididae</taxon>
        <taxon>Mesocestoides</taxon>
    </lineage>
</organism>
<gene>
    <name evidence="1" type="ORF">MCOS_LOCUS5746</name>
</gene>